<feature type="compositionally biased region" description="Acidic residues" evidence="1">
    <location>
        <begin position="232"/>
        <end position="241"/>
    </location>
</feature>
<gene>
    <name evidence="4" type="ORF">G3M58_71555</name>
</gene>
<dbReference type="EMBL" id="JAAGMN010007565">
    <property type="protein sequence ID" value="NEE18800.1"/>
    <property type="molecule type" value="Genomic_DNA"/>
</dbReference>
<evidence type="ECO:0000313" key="4">
    <source>
        <dbReference type="EMBL" id="NEE18800.1"/>
    </source>
</evidence>
<sequence length="377" mass="41222">MALGDVVEFKIPAAPILTALAVGKEVRYLRLVRAAERRRHLGLLDTLVGRNATPVGQPTSGETAVAAAVKLRREDLLRALGTLDDSVPEESRTHHGSLTLLWSISRLVSGQSRLVPWHDFKAEIGPLLLEFGGSGTGAAPENPFRHLRSSGLWEVEGADGEGLDSALAAASAESDIAAGLRPEVAKLLKQPLTRAEAIGLLCTTYFQDVDQGALLTRLGLAGYAHASGNAGEEAEDREGTDEAAGRGTRRPVNSSRPDRDLRLVEEIKLLYQQGCQVCGVRLETRFGHYSEAAHIQGLGTPHDGPDKLSNLLCLCPNHHVQFDRLFFFIDEDWNVRRSRDDELISPLKRHPEHVIDEECVEYHRALCGRSRYSLGSD</sequence>
<dbReference type="AlphaFoldDB" id="A0A6G3XMQ4"/>
<dbReference type="InterPro" id="IPR058813">
    <property type="entry name" value="DNA-SBD_ScoMcrA"/>
</dbReference>
<evidence type="ECO:0000259" key="2">
    <source>
        <dbReference type="Pfam" id="PF13391"/>
    </source>
</evidence>
<evidence type="ECO:0000259" key="3">
    <source>
        <dbReference type="Pfam" id="PF26340"/>
    </source>
</evidence>
<dbReference type="CDD" id="cd00085">
    <property type="entry name" value="HNHc"/>
    <property type="match status" value="1"/>
</dbReference>
<accession>A0A6G3XMQ4</accession>
<proteinExistence type="predicted"/>
<feature type="domain" description="ScoMcrA-like DNA sulfur-binding" evidence="3">
    <location>
        <begin position="74"/>
        <end position="222"/>
    </location>
</feature>
<feature type="domain" description="HNH nuclease" evidence="2">
    <location>
        <begin position="275"/>
        <end position="330"/>
    </location>
</feature>
<dbReference type="Pfam" id="PF26340">
    <property type="entry name" value="DNA-SBD_ScoMcrA"/>
    <property type="match status" value="1"/>
</dbReference>
<name>A0A6G3XMQ4_9ACTN</name>
<reference evidence="4" key="1">
    <citation type="submission" date="2020-01" db="EMBL/GenBank/DDBJ databases">
        <title>Insect and environment-associated Actinomycetes.</title>
        <authorList>
            <person name="Currrie C."/>
            <person name="Chevrette M."/>
            <person name="Carlson C."/>
            <person name="Stubbendieck R."/>
            <person name="Wendt-Pienkowski E."/>
        </authorList>
    </citation>
    <scope>NUCLEOTIDE SEQUENCE</scope>
    <source>
        <strain evidence="4">SID7499</strain>
    </source>
</reference>
<evidence type="ECO:0000256" key="1">
    <source>
        <dbReference type="SAM" id="MobiDB-lite"/>
    </source>
</evidence>
<organism evidence="4">
    <name type="scientific">Streptomyces sp. SID7499</name>
    <dbReference type="NCBI Taxonomy" id="2706086"/>
    <lineage>
        <taxon>Bacteria</taxon>
        <taxon>Bacillati</taxon>
        <taxon>Actinomycetota</taxon>
        <taxon>Actinomycetes</taxon>
        <taxon>Kitasatosporales</taxon>
        <taxon>Streptomycetaceae</taxon>
        <taxon>Streptomyces</taxon>
    </lineage>
</organism>
<feature type="region of interest" description="Disordered" evidence="1">
    <location>
        <begin position="227"/>
        <end position="257"/>
    </location>
</feature>
<protein>
    <submittedName>
        <fullName evidence="4">Uncharacterized protein</fullName>
    </submittedName>
</protein>
<comment type="caution">
    <text evidence="4">The sequence shown here is derived from an EMBL/GenBank/DDBJ whole genome shotgun (WGS) entry which is preliminary data.</text>
</comment>
<dbReference type="InterPro" id="IPR003615">
    <property type="entry name" value="HNH_nuc"/>
</dbReference>
<dbReference type="Pfam" id="PF13391">
    <property type="entry name" value="HNH_2"/>
    <property type="match status" value="1"/>
</dbReference>